<dbReference type="GO" id="GO:0005125">
    <property type="term" value="F:cytokine activity"/>
    <property type="evidence" value="ECO:0007669"/>
    <property type="project" value="UniProtKB-KW"/>
</dbReference>
<feature type="transmembrane region" description="Helical" evidence="21">
    <location>
        <begin position="50"/>
        <end position="74"/>
    </location>
</feature>
<keyword evidence="11 19" id="KW-0862">Zinc</keyword>
<evidence type="ECO:0000256" key="6">
    <source>
        <dbReference type="ARBA" id="ARBA00022525"/>
    </source>
</evidence>
<comment type="caution">
    <text evidence="23">The sequence shown here is derived from an EMBL/GenBank/DDBJ whole genome shotgun (WGS) entry which is preliminary data.</text>
</comment>
<gene>
    <name evidence="23" type="ORF">NDU88_006637</name>
</gene>
<evidence type="ECO:0000313" key="24">
    <source>
        <dbReference type="Proteomes" id="UP001066276"/>
    </source>
</evidence>
<evidence type="ECO:0000313" key="23">
    <source>
        <dbReference type="EMBL" id="KAJ1101570.1"/>
    </source>
</evidence>
<keyword evidence="24" id="KW-1185">Reference proteome</keyword>
<evidence type="ECO:0000256" key="18">
    <source>
        <dbReference type="ARBA" id="ARBA00083215"/>
    </source>
</evidence>
<dbReference type="Proteomes" id="UP001066276">
    <property type="component" value="Chromosome 10"/>
</dbReference>
<evidence type="ECO:0000256" key="1">
    <source>
        <dbReference type="ARBA" id="ARBA00004401"/>
    </source>
</evidence>
<dbReference type="GO" id="GO:2001238">
    <property type="term" value="P:positive regulation of extrinsic apoptotic signaling pathway"/>
    <property type="evidence" value="ECO:0007669"/>
    <property type="project" value="UniProtKB-ARBA"/>
</dbReference>
<evidence type="ECO:0000259" key="22">
    <source>
        <dbReference type="PROSITE" id="PS50049"/>
    </source>
</evidence>
<sequence length="334" mass="37520">MAHHQQNGQYYRTDSSDSAACMMPPQAGGKQEEDPEKEGARKGRKKCSPVWPAMAVMAILALQIASVTGLFVYFTMSISKLKAQTQGTSEELKCLQFINSLEEMADSTETDLHELLLNEPCQRMASGIRSYVSMVTENVIQSSIQKDIRRNYVNSSEFQRPSGLSPKPSAHLTLRDHSTPHQGGSTSESHGFGSLPQSCRHPIRQWEDKNIWSHRQNISYHEGRLKITQPGKYYVYSQIYFRYPHRSEHTSHAIGQQLVQCIHKKTSYLHPILLLKGVGTKCWAPNAEYGLHSVHQAGVFQLEVGDELFVSVSSLAMVDPEETASYFGTFKLDA</sequence>
<dbReference type="PANTHER" id="PTHR11471:SF28">
    <property type="entry name" value="DEATH LIGAND 1B-RELATED"/>
    <property type="match status" value="1"/>
</dbReference>
<dbReference type="Gene3D" id="2.60.120.40">
    <property type="match status" value="1"/>
</dbReference>
<keyword evidence="9" id="KW-0053">Apoptosis</keyword>
<keyword evidence="8 21" id="KW-0812">Transmembrane</keyword>
<dbReference type="GO" id="GO:0005615">
    <property type="term" value="C:extracellular space"/>
    <property type="evidence" value="ECO:0007669"/>
    <property type="project" value="UniProtKB-KW"/>
</dbReference>
<keyword evidence="10 19" id="KW-0479">Metal-binding</keyword>
<evidence type="ECO:0000256" key="9">
    <source>
        <dbReference type="ARBA" id="ARBA00022703"/>
    </source>
</evidence>
<comment type="function">
    <text evidence="15">Cytokine that binds to TNFRSF10A/TRAILR1, TNFRSF10B/TRAILR2, TNFRSF10C/TRAILR3, TNFRSF10D/TRAILR4 and possibly also to TNFRSF11B/OPG. Induces apoptosis. Its activity may be modulated by binding to the decoy receptors TNFRSF10C/TRAILR3, TNFRSF10D/TRAILR4 and TNFRSF11B/OPG that cannot induce apoptosis.</text>
</comment>
<reference evidence="23" key="1">
    <citation type="journal article" date="2022" name="bioRxiv">
        <title>Sequencing and chromosome-scale assembly of the giantPleurodeles waltlgenome.</title>
        <authorList>
            <person name="Brown T."/>
            <person name="Elewa A."/>
            <person name="Iarovenko S."/>
            <person name="Subramanian E."/>
            <person name="Araus A.J."/>
            <person name="Petzold A."/>
            <person name="Susuki M."/>
            <person name="Suzuki K.-i.T."/>
            <person name="Hayashi T."/>
            <person name="Toyoda A."/>
            <person name="Oliveira C."/>
            <person name="Osipova E."/>
            <person name="Leigh N.D."/>
            <person name="Simon A."/>
            <person name="Yun M.H."/>
        </authorList>
    </citation>
    <scope>NUCLEOTIDE SEQUENCE</scope>
    <source>
        <strain evidence="23">20211129_DDA</strain>
        <tissue evidence="23">Liver</tissue>
    </source>
</reference>
<dbReference type="FunFam" id="2.60.120.40:FF:000014">
    <property type="entry name" value="Tumor necrosis factor ligand superfamily member"/>
    <property type="match status" value="1"/>
</dbReference>
<dbReference type="GO" id="GO:0005164">
    <property type="term" value="F:tumor necrosis factor receptor binding"/>
    <property type="evidence" value="ECO:0007669"/>
    <property type="project" value="InterPro"/>
</dbReference>
<dbReference type="EMBL" id="JANPWB010000014">
    <property type="protein sequence ID" value="KAJ1101570.1"/>
    <property type="molecule type" value="Genomic_DNA"/>
</dbReference>
<evidence type="ECO:0000256" key="2">
    <source>
        <dbReference type="ARBA" id="ARBA00004613"/>
    </source>
</evidence>
<evidence type="ECO:0000256" key="17">
    <source>
        <dbReference type="ARBA" id="ARBA00074586"/>
    </source>
</evidence>
<keyword evidence="12" id="KW-0735">Signal-anchor</keyword>
<evidence type="ECO:0000256" key="21">
    <source>
        <dbReference type="SAM" id="Phobius"/>
    </source>
</evidence>
<evidence type="ECO:0000256" key="7">
    <source>
        <dbReference type="ARBA" id="ARBA00022553"/>
    </source>
</evidence>
<dbReference type="PROSITE" id="PS50049">
    <property type="entry name" value="THD_2"/>
    <property type="match status" value="1"/>
</dbReference>
<keyword evidence="5" id="KW-0202">Cytokine</keyword>
<organism evidence="23 24">
    <name type="scientific">Pleurodeles waltl</name>
    <name type="common">Iberian ribbed newt</name>
    <dbReference type="NCBI Taxonomy" id="8319"/>
    <lineage>
        <taxon>Eukaryota</taxon>
        <taxon>Metazoa</taxon>
        <taxon>Chordata</taxon>
        <taxon>Craniata</taxon>
        <taxon>Vertebrata</taxon>
        <taxon>Euteleostomi</taxon>
        <taxon>Amphibia</taxon>
        <taxon>Batrachia</taxon>
        <taxon>Caudata</taxon>
        <taxon>Salamandroidea</taxon>
        <taxon>Salamandridae</taxon>
        <taxon>Pleurodelinae</taxon>
        <taxon>Pleurodeles</taxon>
    </lineage>
</organism>
<dbReference type="GO" id="GO:0005886">
    <property type="term" value="C:plasma membrane"/>
    <property type="evidence" value="ECO:0007669"/>
    <property type="project" value="UniProtKB-SubCell"/>
</dbReference>
<feature type="domain" description="THD" evidence="22">
    <location>
        <begin position="168"/>
        <end position="332"/>
    </location>
</feature>
<evidence type="ECO:0000256" key="13">
    <source>
        <dbReference type="ARBA" id="ARBA00022989"/>
    </source>
</evidence>
<keyword evidence="14 21" id="KW-0472">Membrane</keyword>
<dbReference type="CDD" id="cd00184">
    <property type="entry name" value="TNF"/>
    <property type="match status" value="1"/>
</dbReference>
<dbReference type="GO" id="GO:0006955">
    <property type="term" value="P:immune response"/>
    <property type="evidence" value="ECO:0007669"/>
    <property type="project" value="InterPro"/>
</dbReference>
<evidence type="ECO:0000256" key="8">
    <source>
        <dbReference type="ARBA" id="ARBA00022692"/>
    </source>
</evidence>
<keyword evidence="13 21" id="KW-1133">Transmembrane helix</keyword>
<dbReference type="PIRSF" id="PIRSF038013">
    <property type="entry name" value="TNF10_TNF11"/>
    <property type="match status" value="1"/>
</dbReference>
<proteinExistence type="inferred from homology"/>
<evidence type="ECO:0000256" key="10">
    <source>
        <dbReference type="ARBA" id="ARBA00022723"/>
    </source>
</evidence>
<evidence type="ECO:0000256" key="3">
    <source>
        <dbReference type="ARBA" id="ARBA00008670"/>
    </source>
</evidence>
<dbReference type="SMART" id="SM00207">
    <property type="entry name" value="TNF"/>
    <property type="match status" value="1"/>
</dbReference>
<evidence type="ECO:0000256" key="15">
    <source>
        <dbReference type="ARBA" id="ARBA00055277"/>
    </source>
</evidence>
<comment type="subunit">
    <text evidence="16">Homotrimer. One TNFSF10 homotrimer interacts with three TNFSF10A mononers. One TNFSF10 homotrimer interacts with three TNFSF10B mononers.</text>
</comment>
<evidence type="ECO:0000256" key="4">
    <source>
        <dbReference type="ARBA" id="ARBA00022475"/>
    </source>
</evidence>
<dbReference type="InterPro" id="IPR008983">
    <property type="entry name" value="Tumour_necrosis_fac-like_dom"/>
</dbReference>
<accession>A0AAV7MMW8</accession>
<comment type="similarity">
    <text evidence="3">Belongs to the tumor necrosis factor family.</text>
</comment>
<dbReference type="AlphaFoldDB" id="A0AAV7MMW8"/>
<dbReference type="PANTHER" id="PTHR11471">
    <property type="entry name" value="TUMOR NECROSIS FACTOR FAMILY MEMBER"/>
    <property type="match status" value="1"/>
</dbReference>
<name>A0AAV7MMW8_PLEWA</name>
<keyword evidence="7" id="KW-0597">Phosphoprotein</keyword>
<dbReference type="SUPFAM" id="SSF49842">
    <property type="entry name" value="TNF-like"/>
    <property type="match status" value="1"/>
</dbReference>
<feature type="compositionally biased region" description="Polar residues" evidence="20">
    <location>
        <begin position="1"/>
        <end position="18"/>
    </location>
</feature>
<keyword evidence="6" id="KW-0964">Secreted</keyword>
<evidence type="ECO:0000256" key="16">
    <source>
        <dbReference type="ARBA" id="ARBA00063957"/>
    </source>
</evidence>
<evidence type="ECO:0000256" key="12">
    <source>
        <dbReference type="ARBA" id="ARBA00022968"/>
    </source>
</evidence>
<evidence type="ECO:0000256" key="14">
    <source>
        <dbReference type="ARBA" id="ARBA00023136"/>
    </source>
</evidence>
<feature type="binding site" evidence="19">
    <location>
        <position position="282"/>
    </location>
    <ligand>
        <name>Zn(2+)</name>
        <dbReference type="ChEBI" id="CHEBI:29105"/>
        <note>ligand shared between all trimeric partners</note>
    </ligand>
</feature>
<dbReference type="GO" id="GO:0046872">
    <property type="term" value="F:metal ion binding"/>
    <property type="evidence" value="ECO:0007669"/>
    <property type="project" value="UniProtKB-KW"/>
</dbReference>
<dbReference type="Pfam" id="PF00229">
    <property type="entry name" value="TNF"/>
    <property type="match status" value="1"/>
</dbReference>
<feature type="region of interest" description="Disordered" evidence="20">
    <location>
        <begin position="156"/>
        <end position="197"/>
    </location>
</feature>
<dbReference type="InterPro" id="IPR017355">
    <property type="entry name" value="TNF_ligand_10/11"/>
</dbReference>
<keyword evidence="4" id="KW-1003">Cell membrane</keyword>
<evidence type="ECO:0000256" key="19">
    <source>
        <dbReference type="PIRSR" id="PIRSR038013-50"/>
    </source>
</evidence>
<evidence type="ECO:0000256" key="11">
    <source>
        <dbReference type="ARBA" id="ARBA00022833"/>
    </source>
</evidence>
<evidence type="ECO:0000256" key="5">
    <source>
        <dbReference type="ARBA" id="ARBA00022514"/>
    </source>
</evidence>
<dbReference type="InterPro" id="IPR006052">
    <property type="entry name" value="TNF_dom"/>
</dbReference>
<evidence type="ECO:0000256" key="20">
    <source>
        <dbReference type="SAM" id="MobiDB-lite"/>
    </source>
</evidence>
<comment type="subcellular location">
    <subcellularLocation>
        <location evidence="1">Cell membrane</location>
        <topology evidence="1">Single-pass type II membrane protein</topology>
    </subcellularLocation>
    <subcellularLocation>
        <location evidence="2">Secreted</location>
    </subcellularLocation>
</comment>
<protein>
    <recommendedName>
        <fullName evidence="17">Tumor necrosis factor ligand superfamily member 10</fullName>
    </recommendedName>
    <alternativeName>
        <fullName evidence="18">TNF-related apoptosis-inducing ligand</fullName>
    </alternativeName>
</protein>
<feature type="compositionally biased region" description="Polar residues" evidence="20">
    <location>
        <begin position="180"/>
        <end position="189"/>
    </location>
</feature>
<feature type="region of interest" description="Disordered" evidence="20">
    <location>
        <begin position="1"/>
        <end position="45"/>
    </location>
</feature>
<dbReference type="GO" id="GO:0006915">
    <property type="term" value="P:apoptotic process"/>
    <property type="evidence" value="ECO:0007669"/>
    <property type="project" value="UniProtKB-KW"/>
</dbReference>